<dbReference type="SUPFAM" id="SSF53720">
    <property type="entry name" value="ALDH-like"/>
    <property type="match status" value="1"/>
</dbReference>
<dbReference type="InterPro" id="IPR029510">
    <property type="entry name" value="Ald_DH_CS_GLU"/>
</dbReference>
<accession>A0A3N6MWH2</accession>
<dbReference type="InterPro" id="IPR016163">
    <property type="entry name" value="Ald_DH_C"/>
</dbReference>
<dbReference type="Pfam" id="PF00171">
    <property type="entry name" value="Aldedh"/>
    <property type="match status" value="1"/>
</dbReference>
<comment type="subunit">
    <text evidence="2">Homotetramer.</text>
</comment>
<dbReference type="InterPro" id="IPR016161">
    <property type="entry name" value="Ald_DH/histidinol_DH"/>
</dbReference>
<comment type="caution">
    <text evidence="7">The sequence shown here is derived from an EMBL/GenBank/DDBJ whole genome shotgun (WGS) entry which is preliminary data.</text>
</comment>
<feature type="active site" evidence="4">
    <location>
        <position position="250"/>
    </location>
</feature>
<dbReference type="GO" id="GO:0016620">
    <property type="term" value="F:oxidoreductase activity, acting on the aldehyde or oxo group of donors, NAD or NADP as acceptor"/>
    <property type="evidence" value="ECO:0007669"/>
    <property type="project" value="InterPro"/>
</dbReference>
<evidence type="ECO:0000313" key="7">
    <source>
        <dbReference type="EMBL" id="RQH02321.1"/>
    </source>
</evidence>
<keyword evidence="8" id="KW-1185">Reference proteome</keyword>
<dbReference type="Gene3D" id="3.40.605.10">
    <property type="entry name" value="Aldehyde Dehydrogenase, Chain A, domain 1"/>
    <property type="match status" value="1"/>
</dbReference>
<evidence type="ECO:0000256" key="5">
    <source>
        <dbReference type="RuleBase" id="RU003345"/>
    </source>
</evidence>
<dbReference type="AlphaFoldDB" id="A0A3N6MWH2"/>
<evidence type="ECO:0000256" key="3">
    <source>
        <dbReference type="ARBA" id="ARBA00023002"/>
    </source>
</evidence>
<feature type="domain" description="Aldehyde dehydrogenase" evidence="6">
    <location>
        <begin position="18"/>
        <end position="471"/>
    </location>
</feature>
<evidence type="ECO:0000256" key="2">
    <source>
        <dbReference type="ARBA" id="ARBA00011881"/>
    </source>
</evidence>
<keyword evidence="3 5" id="KW-0560">Oxidoreductase</keyword>
<dbReference type="Gene3D" id="3.40.309.10">
    <property type="entry name" value="Aldehyde Dehydrogenase, Chain A, domain 2"/>
    <property type="match status" value="1"/>
</dbReference>
<dbReference type="FunFam" id="3.40.605.10:FF:000007">
    <property type="entry name" value="NAD/NADP-dependent betaine aldehyde dehydrogenase"/>
    <property type="match status" value="1"/>
</dbReference>
<comment type="similarity">
    <text evidence="1 5">Belongs to the aldehyde dehydrogenase family.</text>
</comment>
<dbReference type="Proteomes" id="UP000281431">
    <property type="component" value="Unassembled WGS sequence"/>
</dbReference>
<evidence type="ECO:0000313" key="8">
    <source>
        <dbReference type="Proteomes" id="UP000281431"/>
    </source>
</evidence>
<gene>
    <name evidence="7" type="ORF">EA472_03200</name>
</gene>
<protein>
    <submittedName>
        <fullName evidence="7">Aldehyde dehydrogenase</fullName>
    </submittedName>
</protein>
<reference evidence="7 8" key="1">
    <citation type="submission" date="2018-10" db="EMBL/GenBank/DDBJ databases">
        <title>Natrarchaeobius chitinivorans gen. nov., sp. nov., and Natrarchaeobius haloalkaliphilus sp. nov., alkaliphilic, chitin-utilizing haloarchaea from hypersaline alkaline lakes.</title>
        <authorList>
            <person name="Sorokin D.Y."/>
            <person name="Elcheninov A.G."/>
            <person name="Kostrikina N.A."/>
            <person name="Bale N.J."/>
            <person name="Sinninghe Damste J.S."/>
            <person name="Khijniak T.V."/>
            <person name="Kublanov I.V."/>
            <person name="Toshchakov S.V."/>
        </authorList>
    </citation>
    <scope>NUCLEOTIDE SEQUENCE [LARGE SCALE GENOMIC DNA]</scope>
    <source>
        <strain evidence="7 8">AArcht7</strain>
    </source>
</reference>
<dbReference type="PROSITE" id="PS00687">
    <property type="entry name" value="ALDEHYDE_DEHYDR_GLU"/>
    <property type="match status" value="1"/>
</dbReference>
<dbReference type="InterPro" id="IPR015590">
    <property type="entry name" value="Aldehyde_DH_dom"/>
</dbReference>
<dbReference type="FunFam" id="3.40.605.10:FF:000026">
    <property type="entry name" value="Aldehyde dehydrogenase, putative"/>
    <property type="match status" value="1"/>
</dbReference>
<organism evidence="7 8">
    <name type="scientific">Natrarchaeobius chitinivorans</name>
    <dbReference type="NCBI Taxonomy" id="1679083"/>
    <lineage>
        <taxon>Archaea</taxon>
        <taxon>Methanobacteriati</taxon>
        <taxon>Methanobacteriota</taxon>
        <taxon>Stenosarchaea group</taxon>
        <taxon>Halobacteria</taxon>
        <taxon>Halobacteriales</taxon>
        <taxon>Natrialbaceae</taxon>
        <taxon>Natrarchaeobius</taxon>
    </lineage>
</organism>
<dbReference type="OrthoDB" id="6342at2157"/>
<dbReference type="EMBL" id="REFZ01000002">
    <property type="protein sequence ID" value="RQH02321.1"/>
    <property type="molecule type" value="Genomic_DNA"/>
</dbReference>
<evidence type="ECO:0000256" key="1">
    <source>
        <dbReference type="ARBA" id="ARBA00009986"/>
    </source>
</evidence>
<dbReference type="PANTHER" id="PTHR11699">
    <property type="entry name" value="ALDEHYDE DEHYDROGENASE-RELATED"/>
    <property type="match status" value="1"/>
</dbReference>
<proteinExistence type="inferred from homology"/>
<name>A0A3N6MWH2_NATCH</name>
<dbReference type="InterPro" id="IPR016162">
    <property type="entry name" value="Ald_DH_N"/>
</dbReference>
<evidence type="ECO:0000256" key="4">
    <source>
        <dbReference type="PROSITE-ProRule" id="PRU10007"/>
    </source>
</evidence>
<evidence type="ECO:0000259" key="6">
    <source>
        <dbReference type="Pfam" id="PF00171"/>
    </source>
</evidence>
<sequence>MEPDVDQHYEAYVNGSWIEGIGTVSVVDPATEDELATVVEGGEPAMNAAIEAASASLEGWRGIDATERGRTLRSVVDALRAESDRLARIETAEVGRPLRESRGIVTDAIDYFEYYAGMADKIEGETIPVPGDRLDYTRREPLGVTGHVIPWNAPSILAARSIAPALAAGNTVVAKPAPEAPIALLELARIATDAGLPPGVLNMVPGDGPRTGEALTLDDRVDKLVFTGSKAVGKHVMKMAADNVTPVGLELGGNNPCLVFPDASLDGVVDDLLKAYINAGQVCFAPRRVFVHESISDDLVDRLVSRVSEMTVGPGVENPDVGPLIHEEARRSVADAVAEAVDDGARLLTGGERPRDEGYFYAPTVLDGVDDDARLACEEVFGPVLSAFEFSDEASAVERANDTEFGLYAAVYTSTLERAHRVANELEAGSIAINGYPATFPQAPFGGYKESGLGREKGQQAIDHYTQLKNVTVTLGDAPGAGFEKSRE</sequence>